<dbReference type="RefSeq" id="WP_068461842.1">
    <property type="nucleotide sequence ID" value="NZ_LMTR01000063.1"/>
</dbReference>
<gene>
    <name evidence="1" type="ORF">APY04_1880</name>
</gene>
<dbReference type="EMBL" id="LMTR01000063">
    <property type="protein sequence ID" value="KWT67521.1"/>
    <property type="molecule type" value="Genomic_DNA"/>
</dbReference>
<keyword evidence="2" id="KW-1185">Reference proteome</keyword>
<dbReference type="Proteomes" id="UP000059074">
    <property type="component" value="Unassembled WGS sequence"/>
</dbReference>
<accession>A0A109BEZ0</accession>
<reference evidence="1 2" key="1">
    <citation type="submission" date="2015-10" db="EMBL/GenBank/DDBJ databases">
        <title>Transcriptomic analysis of a linuron degrading triple-species bacterial consortium.</title>
        <authorList>
            <person name="Albers P."/>
        </authorList>
    </citation>
    <scope>NUCLEOTIDE SEQUENCE [LARGE SCALE GENOMIC DNA]</scope>
    <source>
        <strain evidence="1 2">WDL6</strain>
    </source>
</reference>
<comment type="caution">
    <text evidence="1">The sequence shown here is derived from an EMBL/GenBank/DDBJ whole genome shotgun (WGS) entry which is preliminary data.</text>
</comment>
<proteinExistence type="predicted"/>
<sequence length="66" mass="7464">MSSTSSITNIKQLQSIIKHAQRRTDRYFRLYQGASDDTIKARWFNLAVEHDRIAADTAKKLLAAAA</sequence>
<name>A0A109BEZ0_HYPSL</name>
<protein>
    <submittedName>
        <fullName evidence="1">Uncharacterized protein</fullName>
    </submittedName>
</protein>
<dbReference type="PATRIC" id="fig|121290.4.peg.1268"/>
<organism evidence="1 2">
    <name type="scientific">Hyphomicrobium sulfonivorans</name>
    <dbReference type="NCBI Taxonomy" id="121290"/>
    <lineage>
        <taxon>Bacteria</taxon>
        <taxon>Pseudomonadati</taxon>
        <taxon>Pseudomonadota</taxon>
        <taxon>Alphaproteobacteria</taxon>
        <taxon>Hyphomicrobiales</taxon>
        <taxon>Hyphomicrobiaceae</taxon>
        <taxon>Hyphomicrobium</taxon>
    </lineage>
</organism>
<evidence type="ECO:0000313" key="2">
    <source>
        <dbReference type="Proteomes" id="UP000059074"/>
    </source>
</evidence>
<evidence type="ECO:0000313" key="1">
    <source>
        <dbReference type="EMBL" id="KWT67521.1"/>
    </source>
</evidence>
<dbReference type="AlphaFoldDB" id="A0A109BEZ0"/>